<name>A0A382PKC0_9ZZZZ</name>
<evidence type="ECO:0000313" key="1">
    <source>
        <dbReference type="EMBL" id="SVC73210.1"/>
    </source>
</evidence>
<reference evidence="1" key="1">
    <citation type="submission" date="2018-05" db="EMBL/GenBank/DDBJ databases">
        <authorList>
            <person name="Lanie J.A."/>
            <person name="Ng W.-L."/>
            <person name="Kazmierczak K.M."/>
            <person name="Andrzejewski T.M."/>
            <person name="Davidsen T.M."/>
            <person name="Wayne K.J."/>
            <person name="Tettelin H."/>
            <person name="Glass J.I."/>
            <person name="Rusch D."/>
            <person name="Podicherti R."/>
            <person name="Tsui H.-C.T."/>
            <person name="Winkler M.E."/>
        </authorList>
    </citation>
    <scope>NUCLEOTIDE SEQUENCE</scope>
</reference>
<proteinExistence type="predicted"/>
<dbReference type="AlphaFoldDB" id="A0A382PKC0"/>
<dbReference type="PROSITE" id="PS51257">
    <property type="entry name" value="PROKAR_LIPOPROTEIN"/>
    <property type="match status" value="1"/>
</dbReference>
<feature type="non-terminal residue" evidence="1">
    <location>
        <position position="46"/>
    </location>
</feature>
<protein>
    <submittedName>
        <fullName evidence="1">Uncharacterized protein</fullName>
    </submittedName>
</protein>
<accession>A0A382PKC0</accession>
<dbReference type="EMBL" id="UINC01107665">
    <property type="protein sequence ID" value="SVC73210.1"/>
    <property type="molecule type" value="Genomic_DNA"/>
</dbReference>
<gene>
    <name evidence="1" type="ORF">METZ01_LOCUS326064</name>
</gene>
<organism evidence="1">
    <name type="scientific">marine metagenome</name>
    <dbReference type="NCBI Taxonomy" id="408172"/>
    <lineage>
        <taxon>unclassified sequences</taxon>
        <taxon>metagenomes</taxon>
        <taxon>ecological metagenomes</taxon>
    </lineage>
</organism>
<sequence length="46" mass="4929">MIRKVIAVCGLLLGLACLSSSAELTGNIELETDTGYLYSGHQAFRL</sequence>